<evidence type="ECO:0000256" key="7">
    <source>
        <dbReference type="ARBA" id="ARBA00023136"/>
    </source>
</evidence>
<dbReference type="InterPro" id="IPR007208">
    <property type="entry name" value="MrpF/PhaF-like"/>
</dbReference>
<dbReference type="GO" id="GO:0005886">
    <property type="term" value="C:plasma membrane"/>
    <property type="evidence" value="ECO:0007669"/>
    <property type="project" value="UniProtKB-SubCell"/>
</dbReference>
<gene>
    <name evidence="10" type="primary">mrpF</name>
    <name evidence="10" type="ORF">OCA8868_01893</name>
</gene>
<dbReference type="EMBL" id="FXYD01000003">
    <property type="protein sequence ID" value="SMX39218.1"/>
    <property type="molecule type" value="Genomic_DNA"/>
</dbReference>
<dbReference type="RefSeq" id="WP_093996320.1">
    <property type="nucleotide sequence ID" value="NZ_FXYD01000003.1"/>
</dbReference>
<feature type="transmembrane region" description="Helical" evidence="9">
    <location>
        <begin position="65"/>
        <end position="89"/>
    </location>
</feature>
<comment type="similarity">
    <text evidence="2 8">Belongs to the CPA3 antiporters (TC 2.A.63) subunit F family.</text>
</comment>
<keyword evidence="8" id="KW-0406">Ion transport</keyword>
<keyword evidence="3 8" id="KW-0813">Transport</keyword>
<keyword evidence="6 9" id="KW-1133">Transmembrane helix</keyword>
<evidence type="ECO:0000256" key="6">
    <source>
        <dbReference type="ARBA" id="ARBA00022989"/>
    </source>
</evidence>
<name>A0A238K8J2_9RHOB</name>
<keyword evidence="4 8" id="KW-1003">Cell membrane</keyword>
<dbReference type="Pfam" id="PF04066">
    <property type="entry name" value="MrpF_PhaF"/>
    <property type="match status" value="1"/>
</dbReference>
<keyword evidence="8" id="KW-0050">Antiport</keyword>
<evidence type="ECO:0000256" key="5">
    <source>
        <dbReference type="ARBA" id="ARBA00022692"/>
    </source>
</evidence>
<evidence type="ECO:0000313" key="11">
    <source>
        <dbReference type="Proteomes" id="UP000203464"/>
    </source>
</evidence>
<dbReference type="PIRSF" id="PIRSF028784">
    <property type="entry name" value="MrpF"/>
    <property type="match status" value="1"/>
</dbReference>
<feature type="transmembrane region" description="Helical" evidence="9">
    <location>
        <begin position="40"/>
        <end position="59"/>
    </location>
</feature>
<dbReference type="AlphaFoldDB" id="A0A238K8J2"/>
<evidence type="ECO:0000256" key="9">
    <source>
        <dbReference type="SAM" id="Phobius"/>
    </source>
</evidence>
<keyword evidence="11" id="KW-1185">Reference proteome</keyword>
<protein>
    <submittedName>
        <fullName evidence="10">Na(+)/H(+) antiporter subunit F</fullName>
    </submittedName>
</protein>
<evidence type="ECO:0000256" key="4">
    <source>
        <dbReference type="ARBA" id="ARBA00022475"/>
    </source>
</evidence>
<dbReference type="GO" id="GO:0015385">
    <property type="term" value="F:sodium:proton antiporter activity"/>
    <property type="evidence" value="ECO:0007669"/>
    <property type="project" value="TreeGrafter"/>
</dbReference>
<dbReference type="NCBIfam" id="NF004812">
    <property type="entry name" value="PRK06161.1"/>
    <property type="match status" value="1"/>
</dbReference>
<proteinExistence type="inferred from homology"/>
<organism evidence="10 11">
    <name type="scientific">Octadecabacter ascidiaceicola</name>
    <dbReference type="NCBI Taxonomy" id="1655543"/>
    <lineage>
        <taxon>Bacteria</taxon>
        <taxon>Pseudomonadati</taxon>
        <taxon>Pseudomonadota</taxon>
        <taxon>Alphaproteobacteria</taxon>
        <taxon>Rhodobacterales</taxon>
        <taxon>Roseobacteraceae</taxon>
        <taxon>Octadecabacter</taxon>
    </lineage>
</organism>
<dbReference type="PANTHER" id="PTHR34702:SF1">
    <property type="entry name" value="NA(+)_H(+) ANTIPORTER SUBUNIT F"/>
    <property type="match status" value="1"/>
</dbReference>
<evidence type="ECO:0000256" key="1">
    <source>
        <dbReference type="ARBA" id="ARBA00004651"/>
    </source>
</evidence>
<keyword evidence="5 9" id="KW-0812">Transmembrane</keyword>
<dbReference type="OrthoDB" id="9800226at2"/>
<evidence type="ECO:0000313" key="10">
    <source>
        <dbReference type="EMBL" id="SMX39218.1"/>
    </source>
</evidence>
<evidence type="ECO:0000256" key="2">
    <source>
        <dbReference type="ARBA" id="ARBA00009212"/>
    </source>
</evidence>
<evidence type="ECO:0000256" key="3">
    <source>
        <dbReference type="ARBA" id="ARBA00022448"/>
    </source>
</evidence>
<evidence type="ECO:0000256" key="8">
    <source>
        <dbReference type="PIRNR" id="PIRNR028784"/>
    </source>
</evidence>
<accession>A0A238K8J2</accession>
<comment type="subcellular location">
    <subcellularLocation>
        <location evidence="1 8">Cell membrane</location>
        <topology evidence="1 8">Multi-pass membrane protein</topology>
    </subcellularLocation>
</comment>
<keyword evidence="7 8" id="KW-0472">Membrane</keyword>
<dbReference type="Proteomes" id="UP000203464">
    <property type="component" value="Unassembled WGS sequence"/>
</dbReference>
<reference evidence="11" key="1">
    <citation type="submission" date="2017-05" db="EMBL/GenBank/DDBJ databases">
        <authorList>
            <person name="Rodrigo-Torres L."/>
            <person name="Arahal R. D."/>
            <person name="Lucena T."/>
        </authorList>
    </citation>
    <scope>NUCLEOTIDE SEQUENCE [LARGE SCALE GENOMIC DNA]</scope>
    <source>
        <strain evidence="11">CECT 8868</strain>
    </source>
</reference>
<dbReference type="PANTHER" id="PTHR34702">
    <property type="entry name" value="NA(+)/H(+) ANTIPORTER SUBUNIT F1"/>
    <property type="match status" value="1"/>
</dbReference>
<sequence length="95" mass="10077">MIPADEFLSLALIISIAAVAISQLLAMVRLVIGPGSGDRILALDTMVLNAIALIVLLGISQGTRMYFEAALIIAMLGFVSTVAYARFVLRGDIIE</sequence>
<feature type="transmembrane region" description="Helical" evidence="9">
    <location>
        <begin position="6"/>
        <end position="28"/>
    </location>
</feature>